<dbReference type="RefSeq" id="WP_183984514.1">
    <property type="nucleotide sequence ID" value="NZ_JACHHG010000002.1"/>
</dbReference>
<reference evidence="2 3" key="1">
    <citation type="submission" date="2020-08" db="EMBL/GenBank/DDBJ databases">
        <title>Genomic Encyclopedia of Type Strains, Phase IV (KMG-IV): sequencing the most valuable type-strain genomes for metagenomic binning, comparative biology and taxonomic classification.</title>
        <authorList>
            <person name="Goeker M."/>
        </authorList>
    </citation>
    <scope>NUCLEOTIDE SEQUENCE [LARGE SCALE GENOMIC DNA]</scope>
    <source>
        <strain evidence="2 3">DSM 21458</strain>
    </source>
</reference>
<dbReference type="EMBL" id="JACHHG010000002">
    <property type="protein sequence ID" value="MBB6097268.1"/>
    <property type="molecule type" value="Genomic_DNA"/>
</dbReference>
<evidence type="ECO:0000313" key="2">
    <source>
        <dbReference type="EMBL" id="MBB6097268.1"/>
    </source>
</evidence>
<sequence length="258" mass="28322">MPVTYVVGDVHGALDLLLTTLREAGLIDAGGHWSGARARLWFLGDFFDRGPNGIGTLETVMRLQHEAQAAGGRVAALMGNHEPLILAARRFGNRNLGGGASFLNLWHFNGGHDSDLWALRDEHVRWIENLPALARVGETLLMHADATFYLEYGSSLEAVNAAIGATLQSDDPREWDRLLEAFACRREFWDPVRGKANLQKVLAAYGGSRVVHGHTPVPYLTGRAQPEPLVYQGGRCVNVDGGMAYGGYGWVYRLEEQT</sequence>
<feature type="domain" description="Calcineurin-like phosphoesterase" evidence="1">
    <location>
        <begin position="5"/>
        <end position="218"/>
    </location>
</feature>
<name>A0A841HZ56_9DEIO</name>
<accession>A0A841HZ56</accession>
<dbReference type="PANTHER" id="PTHR46546">
    <property type="entry name" value="SHEWANELLA-LIKE PROTEIN PHOSPHATASE 1"/>
    <property type="match status" value="1"/>
</dbReference>
<evidence type="ECO:0000313" key="3">
    <source>
        <dbReference type="Proteomes" id="UP000569951"/>
    </source>
</evidence>
<gene>
    <name evidence="2" type="ORF">HNR42_000682</name>
</gene>
<dbReference type="SUPFAM" id="SSF56300">
    <property type="entry name" value="Metallo-dependent phosphatases"/>
    <property type="match status" value="1"/>
</dbReference>
<organism evidence="2 3">
    <name type="scientific">Deinobacterium chartae</name>
    <dbReference type="NCBI Taxonomy" id="521158"/>
    <lineage>
        <taxon>Bacteria</taxon>
        <taxon>Thermotogati</taxon>
        <taxon>Deinococcota</taxon>
        <taxon>Deinococci</taxon>
        <taxon>Deinococcales</taxon>
        <taxon>Deinococcaceae</taxon>
        <taxon>Deinobacterium</taxon>
    </lineage>
</organism>
<dbReference type="CDD" id="cd00144">
    <property type="entry name" value="MPP_PPP_family"/>
    <property type="match status" value="1"/>
</dbReference>
<comment type="caution">
    <text evidence="2">The sequence shown here is derived from an EMBL/GenBank/DDBJ whole genome shotgun (WGS) entry which is preliminary data.</text>
</comment>
<protein>
    <recommendedName>
        <fullName evidence="1">Calcineurin-like phosphoesterase domain-containing protein</fullName>
    </recommendedName>
</protein>
<dbReference type="Gene3D" id="3.60.21.10">
    <property type="match status" value="1"/>
</dbReference>
<keyword evidence="3" id="KW-1185">Reference proteome</keyword>
<dbReference type="GO" id="GO:0016787">
    <property type="term" value="F:hydrolase activity"/>
    <property type="evidence" value="ECO:0007669"/>
    <property type="project" value="InterPro"/>
</dbReference>
<dbReference type="InterPro" id="IPR029052">
    <property type="entry name" value="Metallo-depent_PP-like"/>
</dbReference>
<dbReference type="Pfam" id="PF00149">
    <property type="entry name" value="Metallophos"/>
    <property type="match status" value="1"/>
</dbReference>
<evidence type="ECO:0000259" key="1">
    <source>
        <dbReference type="Pfam" id="PF00149"/>
    </source>
</evidence>
<proteinExistence type="predicted"/>
<dbReference type="Proteomes" id="UP000569951">
    <property type="component" value="Unassembled WGS sequence"/>
</dbReference>
<dbReference type="InterPro" id="IPR004843">
    <property type="entry name" value="Calcineurin-like_PHP"/>
</dbReference>
<dbReference type="AlphaFoldDB" id="A0A841HZ56"/>
<dbReference type="PANTHER" id="PTHR46546:SF4">
    <property type="entry name" value="SHEWANELLA-LIKE PROTEIN PHOSPHATASE 1"/>
    <property type="match status" value="1"/>
</dbReference>